<evidence type="ECO:0000256" key="1">
    <source>
        <dbReference type="ARBA" id="ARBA00010672"/>
    </source>
</evidence>
<dbReference type="InterPro" id="IPR035892">
    <property type="entry name" value="C2_domain_sf"/>
</dbReference>
<feature type="region of interest" description="Disordered" evidence="3">
    <location>
        <begin position="341"/>
        <end position="450"/>
    </location>
</feature>
<keyword evidence="2" id="KW-0175">Coiled coil</keyword>
<evidence type="ECO:0000313" key="6">
    <source>
        <dbReference type="Proteomes" id="UP001347796"/>
    </source>
</evidence>
<feature type="domain" description="C2" evidence="4">
    <location>
        <begin position="600"/>
        <end position="733"/>
    </location>
</feature>
<dbReference type="Pfam" id="PF21528">
    <property type="entry name" value="CC2D1A-B_DM14"/>
    <property type="match status" value="3"/>
</dbReference>
<organism evidence="5 6">
    <name type="scientific">Patella caerulea</name>
    <name type="common">Rayed Mediterranean limpet</name>
    <dbReference type="NCBI Taxonomy" id="87958"/>
    <lineage>
        <taxon>Eukaryota</taxon>
        <taxon>Metazoa</taxon>
        <taxon>Spiralia</taxon>
        <taxon>Lophotrochozoa</taxon>
        <taxon>Mollusca</taxon>
        <taxon>Gastropoda</taxon>
        <taxon>Patellogastropoda</taxon>
        <taxon>Patelloidea</taxon>
        <taxon>Patellidae</taxon>
        <taxon>Patella</taxon>
    </lineage>
</organism>
<dbReference type="Gene3D" id="2.60.40.150">
    <property type="entry name" value="C2 domain"/>
    <property type="match status" value="1"/>
</dbReference>
<dbReference type="InterPro" id="IPR039725">
    <property type="entry name" value="CC2D1A/B"/>
</dbReference>
<feature type="compositionally biased region" description="Acidic residues" evidence="3">
    <location>
        <begin position="81"/>
        <end position="93"/>
    </location>
</feature>
<evidence type="ECO:0000256" key="3">
    <source>
        <dbReference type="SAM" id="MobiDB-lite"/>
    </source>
</evidence>
<dbReference type="GO" id="GO:0001227">
    <property type="term" value="F:DNA-binding transcription repressor activity, RNA polymerase II-specific"/>
    <property type="evidence" value="ECO:0007669"/>
    <property type="project" value="InterPro"/>
</dbReference>
<dbReference type="SMART" id="SM00685">
    <property type="entry name" value="DM14"/>
    <property type="match status" value="3"/>
</dbReference>
<feature type="compositionally biased region" description="Low complexity" evidence="3">
    <location>
        <begin position="94"/>
        <end position="107"/>
    </location>
</feature>
<dbReference type="AlphaFoldDB" id="A0AAN8K5J0"/>
<protein>
    <recommendedName>
        <fullName evidence="4">C2 domain-containing protein</fullName>
    </recommendedName>
</protein>
<feature type="region of interest" description="Disordered" evidence="3">
    <location>
        <begin position="1"/>
        <end position="35"/>
    </location>
</feature>
<evidence type="ECO:0000313" key="5">
    <source>
        <dbReference type="EMBL" id="KAK6188104.1"/>
    </source>
</evidence>
<feature type="compositionally biased region" description="Polar residues" evidence="3">
    <location>
        <begin position="426"/>
        <end position="435"/>
    </location>
</feature>
<name>A0AAN8K5J0_PATCE</name>
<dbReference type="PANTHER" id="PTHR13076:SF9">
    <property type="entry name" value="COILED-COIL AND C2 DOMAIN-CONTAINING PROTEIN 1-LIKE"/>
    <property type="match status" value="1"/>
</dbReference>
<proteinExistence type="inferred from homology"/>
<dbReference type="Proteomes" id="UP001347796">
    <property type="component" value="Unassembled WGS sequence"/>
</dbReference>
<feature type="coiled-coil region" evidence="2">
    <location>
        <begin position="797"/>
        <end position="824"/>
    </location>
</feature>
<reference evidence="5 6" key="1">
    <citation type="submission" date="2024-01" db="EMBL/GenBank/DDBJ databases">
        <title>The genome of the rayed Mediterranean limpet Patella caerulea (Linnaeus, 1758).</title>
        <authorList>
            <person name="Anh-Thu Weber A."/>
            <person name="Halstead-Nussloch G."/>
        </authorList>
    </citation>
    <scope>NUCLEOTIDE SEQUENCE [LARGE SCALE GENOMIC DNA]</scope>
    <source>
        <strain evidence="5">AATW-2023a</strain>
        <tissue evidence="5">Whole specimen</tissue>
    </source>
</reference>
<comment type="similarity">
    <text evidence="1">Belongs to the CC2D1 family.</text>
</comment>
<gene>
    <name evidence="5" type="ORF">SNE40_004357</name>
</gene>
<feature type="compositionally biased region" description="Basic and acidic residues" evidence="3">
    <location>
        <begin position="1"/>
        <end position="10"/>
    </location>
</feature>
<dbReference type="SUPFAM" id="SSF49562">
    <property type="entry name" value="C2 domain (Calcium/lipid-binding domain, CaLB)"/>
    <property type="match status" value="1"/>
</dbReference>
<dbReference type="InterPro" id="IPR006608">
    <property type="entry name" value="CC2D1A/B_DM14"/>
</dbReference>
<feature type="compositionally biased region" description="Low complexity" evidence="3">
    <location>
        <begin position="150"/>
        <end position="166"/>
    </location>
</feature>
<accession>A0AAN8K5J0</accession>
<feature type="compositionally biased region" description="Polar residues" evidence="3">
    <location>
        <begin position="254"/>
        <end position="263"/>
    </location>
</feature>
<comment type="caution">
    <text evidence="5">The sequence shown here is derived from an EMBL/GenBank/DDBJ whole genome shotgun (WGS) entry which is preliminary data.</text>
</comment>
<evidence type="ECO:0000256" key="2">
    <source>
        <dbReference type="SAM" id="Coils"/>
    </source>
</evidence>
<sequence length="906" mass="100062">MSGRKGEDRSKRKGASLMNQMGMGGMDDMYGMDGDDDFEAELAELMGEARPEKGAPKRKADGVNLDMINKLAAENMKSFDSDEEMSDTEDPELLAELADLAGSSSPEKSPEKEVKEPMASPPVQPRSQPSQPAPSQTQVFMPTTSGTPNQATGGSTASSSVSQTSTIDKQTHRMLTSRRDQYKQAALQAKHNNDIKTASQYVRISKQFDNVIIALEEGKEIDLSQMPPSPPQISSSTNIPADVQSRVHPPVSQVERSSMQATGDKTPELELPTTTHEEEKDLFKAPEEPKTVMEALEQRLAKYKTAEEQAKTANESSKARRMGRIVKQYQDAIKCQKAGKPVDYDELPTPPGFGPIPVGAPSPAPSPKKQQAISSGSAAGAIPKSPSTGAVGGAVTSSTAPAVSPQAASLRPSPQPRAPPAMATSPKPSSTSPGQHPNRGESVRKGHSKSDQQLAFLKERSEEFKVCALNAKKNNDLELAKKYIRIMKGLEPMILAAESGLPVDLSQVPKSPNMPEDEDKFVIVSEEDCVPTGDRTEVYQKLEADLVQQIRTCVTNSQHYTKLGDVPAASKFQKLEQNCRKDLDALKNAFRHGDPVPRFHYETKSFSMVQSNSDLGDNDLELIVVRGIQYNLPADYEEKKFDTYVTYDFPFPTEDGQKGHSSTVKGSVNPEYEEHFKISIARKSRSFIRVIERKSIKLDVFYKRGFFKSEKLLGSINVKLQPFESNCVIHDSYDLMDGRKSVGGKLEIKMRIRDPIKSKQVEEVKEKWLVIDQFMRTAASKSHIAPPKPKNEGTSCIDVLKFEKQQLDKQIAALKDSLTELQSQTLKHKSCLIQEKIELQEKHIREGGAPALKSYLIAIQSEIPAFVQEAQQLTKVGEIQKAQTILTKKKLAEKEFAAYRNKYPNL</sequence>
<feature type="compositionally biased region" description="Low complexity" evidence="3">
    <location>
        <begin position="369"/>
        <end position="387"/>
    </location>
</feature>
<feature type="compositionally biased region" description="Pro residues" evidence="3">
    <location>
        <begin position="348"/>
        <end position="366"/>
    </location>
</feature>
<feature type="compositionally biased region" description="Polar residues" evidence="3">
    <location>
        <begin position="137"/>
        <end position="149"/>
    </location>
</feature>
<keyword evidence="6" id="KW-1185">Reference proteome</keyword>
<feature type="compositionally biased region" description="Basic and acidic residues" evidence="3">
    <location>
        <begin position="438"/>
        <end position="450"/>
    </location>
</feature>
<feature type="region of interest" description="Disordered" evidence="3">
    <location>
        <begin position="252"/>
        <end position="280"/>
    </location>
</feature>
<dbReference type="EMBL" id="JAZGQO010000003">
    <property type="protein sequence ID" value="KAK6188104.1"/>
    <property type="molecule type" value="Genomic_DNA"/>
</dbReference>
<feature type="compositionally biased region" description="Low complexity" evidence="3">
    <location>
        <begin position="125"/>
        <end position="136"/>
    </location>
</feature>
<evidence type="ECO:0000259" key="4">
    <source>
        <dbReference type="PROSITE" id="PS50004"/>
    </source>
</evidence>
<dbReference type="SMART" id="SM00239">
    <property type="entry name" value="C2"/>
    <property type="match status" value="1"/>
</dbReference>
<dbReference type="Pfam" id="PF00168">
    <property type="entry name" value="C2"/>
    <property type="match status" value="1"/>
</dbReference>
<dbReference type="PROSITE" id="PS50004">
    <property type="entry name" value="C2"/>
    <property type="match status" value="1"/>
</dbReference>
<dbReference type="InterPro" id="IPR000008">
    <property type="entry name" value="C2_dom"/>
</dbReference>
<feature type="region of interest" description="Disordered" evidence="3">
    <location>
        <begin position="74"/>
        <end position="181"/>
    </location>
</feature>
<dbReference type="PANTHER" id="PTHR13076">
    <property type="entry name" value="COILED-COIL AND C2 DOMAIN-CONTAINING PROTEIN 1-LIKE"/>
    <property type="match status" value="1"/>
</dbReference>